<dbReference type="InterPro" id="IPR016864">
    <property type="entry name" value="UCP028035"/>
</dbReference>
<evidence type="ECO:0000259" key="2">
    <source>
        <dbReference type="Pfam" id="PF20253"/>
    </source>
</evidence>
<proteinExistence type="predicted"/>
<organism evidence="3 4">
    <name type="scientific">Aureobasidium pullulans</name>
    <name type="common">Black yeast</name>
    <name type="synonym">Pullularia pullulans</name>
    <dbReference type="NCBI Taxonomy" id="5580"/>
    <lineage>
        <taxon>Eukaryota</taxon>
        <taxon>Fungi</taxon>
        <taxon>Dikarya</taxon>
        <taxon>Ascomycota</taxon>
        <taxon>Pezizomycotina</taxon>
        <taxon>Dothideomycetes</taxon>
        <taxon>Dothideomycetidae</taxon>
        <taxon>Dothideales</taxon>
        <taxon>Saccotheciaceae</taxon>
        <taxon>Aureobasidium</taxon>
    </lineage>
</organism>
<accession>A0A4S8SB22</accession>
<protein>
    <recommendedName>
        <fullName evidence="2">DUF6604 domain-containing protein</fullName>
    </recommendedName>
</protein>
<feature type="compositionally biased region" description="Basic residues" evidence="1">
    <location>
        <begin position="181"/>
        <end position="203"/>
    </location>
</feature>
<dbReference type="Pfam" id="PF20253">
    <property type="entry name" value="DUF6604"/>
    <property type="match status" value="1"/>
</dbReference>
<evidence type="ECO:0000313" key="4">
    <source>
        <dbReference type="Proteomes" id="UP000304951"/>
    </source>
</evidence>
<gene>
    <name evidence="3" type="ORF">D6D28_07385</name>
</gene>
<evidence type="ECO:0000313" key="3">
    <source>
        <dbReference type="EMBL" id="THV67581.1"/>
    </source>
</evidence>
<dbReference type="EMBL" id="QZAF01000394">
    <property type="protein sequence ID" value="THV67581.1"/>
    <property type="molecule type" value="Genomic_DNA"/>
</dbReference>
<sequence>MTDQNTYVLYKKDTSWVICWLVHMSNAVIESLANIGHDDPKAALNTTGQVTCKELVSMAERVASHRRQEVPDLVFRLLRSAINARSNAHQLYLSMAMEIEDEKWEQSNLSHKYFIDSLTEAFNALGGREWIADRSAESMELQSREEIEDIIFTNIFSALDMYQCADDMSDNGGDPKESTRHPRKTDKGKRSHKSQTAKKKKQARAAQHPVTLKVPLDNYCIVDGPESLHVNYDMASMSMLQEWGELRKHVQSLWLTAAYENTSIAVAGAISEMTVAMILRTALAVFVESPEGYDTFEAMSYLFRSESNLSDPLYPQLRELFSAPAFDDLLEFLVDFQKNRSGKPTKRMQARLSSWKPNLDLQEANTDERMEWRRLYTINWLYDLVNVFSHIVIRENKIQVDPKALFGMEPFAETITTLAMQKPGSDALQVYIENNKQIFYGRIARFQEILELLGPHAAQARDWLGRSDHVFTSELPSRFSGLEPHGLWSYSPFLCGVGLLEALEISYRLRMLVWDVLNEPLLMVNLHGMLRQRGRAVGLDDLLEFISRNCVAIKPRLSSQNKAPNGSGRDIKTALNVRQNLSFRYLSRLALYRELDWDPAKISQSGQPCYTFLASAISVWERDKQSLDAHGDDMLKRFQREIGKFNTVFGKPDDHDSLSASTQKYGHSEYGPCGKGLLILSEVDMVQDLCDRWPMSAMDYLWITMKIISVFEAIEQQLAKVQNPLFLQCDWRRRSMARHFLVTKISQKQPGYEECLEIVEKELNKENMSFLQFIYWEQQDQRMPSLTDASIKRHTGELEALAQADAELETFEDDTNSKRDVK</sequence>
<reference evidence="3 4" key="1">
    <citation type="submission" date="2018-10" db="EMBL/GenBank/DDBJ databases">
        <title>Fifty Aureobasidium pullulans genomes reveal a recombining polyextremotolerant generalist.</title>
        <authorList>
            <person name="Gostincar C."/>
            <person name="Turk M."/>
            <person name="Zajc J."/>
            <person name="Gunde-Cimerman N."/>
        </authorList>
    </citation>
    <scope>NUCLEOTIDE SEQUENCE [LARGE SCALE GENOMIC DNA]</scope>
    <source>
        <strain evidence="3 4">EXF-11900</strain>
    </source>
</reference>
<dbReference type="InterPro" id="IPR046539">
    <property type="entry name" value="DUF6604"/>
</dbReference>
<dbReference type="PANTHER" id="PTHR38795">
    <property type="entry name" value="DUF6604 DOMAIN-CONTAINING PROTEIN"/>
    <property type="match status" value="1"/>
</dbReference>
<feature type="region of interest" description="Disordered" evidence="1">
    <location>
        <begin position="167"/>
        <end position="207"/>
    </location>
</feature>
<dbReference type="Proteomes" id="UP000304951">
    <property type="component" value="Unassembled WGS sequence"/>
</dbReference>
<evidence type="ECO:0000256" key="1">
    <source>
        <dbReference type="SAM" id="MobiDB-lite"/>
    </source>
</evidence>
<dbReference type="PIRSF" id="PIRSF028035">
    <property type="entry name" value="UCP028035"/>
    <property type="match status" value="1"/>
</dbReference>
<name>A0A4S8SB22_AURPU</name>
<comment type="caution">
    <text evidence="3">The sequence shown here is derived from an EMBL/GenBank/DDBJ whole genome shotgun (WGS) entry which is preliminary data.</text>
</comment>
<feature type="domain" description="DUF6604" evidence="2">
    <location>
        <begin position="10"/>
        <end position="285"/>
    </location>
</feature>
<dbReference type="AlphaFoldDB" id="A0A4S8SB22"/>
<dbReference type="PANTHER" id="PTHR38795:SF1">
    <property type="entry name" value="DUF6604 DOMAIN-CONTAINING PROTEIN"/>
    <property type="match status" value="1"/>
</dbReference>